<evidence type="ECO:0000256" key="4">
    <source>
        <dbReference type="ARBA" id="ARBA00023015"/>
    </source>
</evidence>
<evidence type="ECO:0000256" key="7">
    <source>
        <dbReference type="ARBA" id="ARBA00023163"/>
    </source>
</evidence>
<evidence type="ECO:0000256" key="9">
    <source>
        <dbReference type="PROSITE-ProRule" id="PRU00108"/>
    </source>
</evidence>
<dbReference type="GeneID" id="106809820"/>
<evidence type="ECO:0000313" key="13">
    <source>
        <dbReference type="Proteomes" id="UP000695022"/>
    </source>
</evidence>
<evidence type="ECO:0000256" key="6">
    <source>
        <dbReference type="ARBA" id="ARBA00023155"/>
    </source>
</evidence>
<dbReference type="InterPro" id="IPR043565">
    <property type="entry name" value="PAX_fam"/>
</dbReference>
<feature type="region of interest" description="Disordered" evidence="11">
    <location>
        <begin position="95"/>
        <end position="129"/>
    </location>
</feature>
<evidence type="ECO:0000259" key="12">
    <source>
        <dbReference type="PROSITE" id="PS50071"/>
    </source>
</evidence>
<dbReference type="CDD" id="cd00086">
    <property type="entry name" value="homeodomain"/>
    <property type="match status" value="1"/>
</dbReference>
<evidence type="ECO:0000313" key="14">
    <source>
        <dbReference type="RefSeq" id="XP_014668516.1"/>
    </source>
</evidence>
<dbReference type="SUPFAM" id="SSF46689">
    <property type="entry name" value="Homeodomain-like"/>
    <property type="match status" value="1"/>
</dbReference>
<evidence type="ECO:0000256" key="10">
    <source>
        <dbReference type="RuleBase" id="RU000682"/>
    </source>
</evidence>
<accession>A0ABM1E8J5</accession>
<evidence type="ECO:0000256" key="2">
    <source>
        <dbReference type="ARBA" id="ARBA00005733"/>
    </source>
</evidence>
<dbReference type="InterPro" id="IPR017970">
    <property type="entry name" value="Homeobox_CS"/>
</dbReference>
<feature type="domain" description="Homeobox" evidence="12">
    <location>
        <begin position="136"/>
        <end position="196"/>
    </location>
</feature>
<keyword evidence="8 9" id="KW-0539">Nucleus</keyword>
<organism evidence="13 14">
    <name type="scientific">Priapulus caudatus</name>
    <name type="common">Priapulid worm</name>
    <dbReference type="NCBI Taxonomy" id="37621"/>
    <lineage>
        <taxon>Eukaryota</taxon>
        <taxon>Metazoa</taxon>
        <taxon>Ecdysozoa</taxon>
        <taxon>Scalidophora</taxon>
        <taxon>Priapulida</taxon>
        <taxon>Priapulimorpha</taxon>
        <taxon>Priapulimorphida</taxon>
        <taxon>Priapulidae</taxon>
        <taxon>Priapulus</taxon>
    </lineage>
</organism>
<feature type="compositionally biased region" description="Basic and acidic residues" evidence="11">
    <location>
        <begin position="97"/>
        <end position="129"/>
    </location>
</feature>
<dbReference type="Pfam" id="PF00046">
    <property type="entry name" value="Homeodomain"/>
    <property type="match status" value="1"/>
</dbReference>
<proteinExistence type="inferred from homology"/>
<evidence type="ECO:0000256" key="1">
    <source>
        <dbReference type="ARBA" id="ARBA00004123"/>
    </source>
</evidence>
<keyword evidence="3" id="KW-0217">Developmental protein</keyword>
<comment type="similarity">
    <text evidence="2">Belongs to the paired homeobox family.</text>
</comment>
<dbReference type="PANTHER" id="PTHR45636">
    <property type="entry name" value="PAIRED BOX PROTEIN PAX-6-RELATED-RELATED"/>
    <property type="match status" value="1"/>
</dbReference>
<reference evidence="14" key="1">
    <citation type="submission" date="2025-08" db="UniProtKB">
        <authorList>
            <consortium name="RefSeq"/>
        </authorList>
    </citation>
    <scope>IDENTIFICATION</scope>
</reference>
<dbReference type="PANTHER" id="PTHR45636:SF44">
    <property type="entry name" value="PAIRED BOX 10-RELATED"/>
    <property type="match status" value="1"/>
</dbReference>
<comment type="subcellular location">
    <subcellularLocation>
        <location evidence="1 9 10">Nucleus</location>
    </subcellularLocation>
</comment>
<feature type="DNA-binding region" description="Homeobox" evidence="9">
    <location>
        <begin position="138"/>
        <end position="197"/>
    </location>
</feature>
<dbReference type="PROSITE" id="PS50071">
    <property type="entry name" value="HOMEOBOX_2"/>
    <property type="match status" value="1"/>
</dbReference>
<evidence type="ECO:0000256" key="3">
    <source>
        <dbReference type="ARBA" id="ARBA00022473"/>
    </source>
</evidence>
<dbReference type="InterPro" id="IPR009057">
    <property type="entry name" value="Homeodomain-like_sf"/>
</dbReference>
<keyword evidence="13" id="KW-1185">Reference proteome</keyword>
<dbReference type="InterPro" id="IPR001356">
    <property type="entry name" value="HD"/>
</dbReference>
<dbReference type="Gene3D" id="1.10.10.60">
    <property type="entry name" value="Homeodomain-like"/>
    <property type="match status" value="1"/>
</dbReference>
<dbReference type="Proteomes" id="UP000695022">
    <property type="component" value="Unplaced"/>
</dbReference>
<name>A0ABM1E8J5_PRICU</name>
<evidence type="ECO:0000256" key="8">
    <source>
        <dbReference type="ARBA" id="ARBA00023242"/>
    </source>
</evidence>
<sequence>MAATMMMTIRADRCAEQANNNIVAYFRREIRRQVSRLVMVATAATAADEVSSINRVLRNLSARPMEAVAPGPYGLPVGSSTWPVGAWYPVVGPGGSDEARAGGSRDREEPRDLTSHKVSDELGEGGDSHARMELKKKLQRNRTSFTNEQVEALEREFERTHYPDVFARERLAGKIGLPEARIQVWFSNRRAKWRREEKLRSQRRGQDSFPVATTTSAVSSVGRLPISSCLTASVYPSMPQPPTETYGSVAQMPSYGMNNGTQSSTCLQQQRDASSYPYSIPAPTRGYDPLSSLGGYSRGPVSSANVGMQGMEGHLSFSNASSTGLLAAGLPVPVPAQEMPSQYWPHRLQ</sequence>
<dbReference type="SMART" id="SM00389">
    <property type="entry name" value="HOX"/>
    <property type="match status" value="1"/>
</dbReference>
<gene>
    <name evidence="14" type="primary">LOC106809820</name>
</gene>
<dbReference type="RefSeq" id="XP_014668516.1">
    <property type="nucleotide sequence ID" value="XM_014813030.1"/>
</dbReference>
<keyword evidence="7" id="KW-0804">Transcription</keyword>
<keyword evidence="6 9" id="KW-0371">Homeobox</keyword>
<keyword evidence="4" id="KW-0805">Transcription regulation</keyword>
<protein>
    <submittedName>
        <fullName evidence="14">Paired box protein Pax-6-like</fullName>
    </submittedName>
</protein>
<evidence type="ECO:0000256" key="11">
    <source>
        <dbReference type="SAM" id="MobiDB-lite"/>
    </source>
</evidence>
<keyword evidence="5 9" id="KW-0238">DNA-binding</keyword>
<dbReference type="PROSITE" id="PS00027">
    <property type="entry name" value="HOMEOBOX_1"/>
    <property type="match status" value="1"/>
</dbReference>
<evidence type="ECO:0000256" key="5">
    <source>
        <dbReference type="ARBA" id="ARBA00023125"/>
    </source>
</evidence>